<dbReference type="PROSITE" id="PS51253">
    <property type="entry name" value="HTH_CENPB"/>
    <property type="match status" value="1"/>
</dbReference>
<dbReference type="InterPro" id="IPR050863">
    <property type="entry name" value="CenT-Element_Derived"/>
</dbReference>
<dbReference type="SMART" id="SM00674">
    <property type="entry name" value="CENPB"/>
    <property type="match status" value="1"/>
</dbReference>
<name>A0ABM4BQ52_HYDVU</name>
<evidence type="ECO:0000313" key="3">
    <source>
        <dbReference type="Proteomes" id="UP001652625"/>
    </source>
</evidence>
<dbReference type="SUPFAM" id="SSF46689">
    <property type="entry name" value="Homeodomain-like"/>
    <property type="match status" value="1"/>
</dbReference>
<dbReference type="InterPro" id="IPR004875">
    <property type="entry name" value="DDE_SF_endonuclease_dom"/>
</dbReference>
<dbReference type="Proteomes" id="UP001652625">
    <property type="component" value="Chromosome 04"/>
</dbReference>
<reference evidence="4" key="1">
    <citation type="submission" date="2025-08" db="UniProtKB">
        <authorList>
            <consortium name="RefSeq"/>
        </authorList>
    </citation>
    <scope>IDENTIFICATION</scope>
</reference>
<dbReference type="Pfam" id="PF03221">
    <property type="entry name" value="HTH_Tnp_Tc5"/>
    <property type="match status" value="1"/>
</dbReference>
<evidence type="ECO:0000256" key="1">
    <source>
        <dbReference type="ARBA" id="ARBA00023125"/>
    </source>
</evidence>
<gene>
    <name evidence="4" type="primary">LOC136079457</name>
</gene>
<dbReference type="GeneID" id="136079457"/>
<evidence type="ECO:0000259" key="2">
    <source>
        <dbReference type="PROSITE" id="PS51253"/>
    </source>
</evidence>
<dbReference type="InterPro" id="IPR009057">
    <property type="entry name" value="Homeodomain-like_sf"/>
</dbReference>
<dbReference type="RefSeq" id="XP_065651268.1">
    <property type="nucleotide sequence ID" value="XM_065795196.1"/>
</dbReference>
<dbReference type="Pfam" id="PF03184">
    <property type="entry name" value="DDE_1"/>
    <property type="match status" value="1"/>
</dbReference>
<keyword evidence="1" id="KW-0238">DNA-binding</keyword>
<evidence type="ECO:0000313" key="4">
    <source>
        <dbReference type="RefSeq" id="XP_065651268.1"/>
    </source>
</evidence>
<feature type="domain" description="HTH CENPB-type" evidence="2">
    <location>
        <begin position="6"/>
        <end position="77"/>
    </location>
</feature>
<accession>A0ABM4BQ52</accession>
<organism evidence="3 4">
    <name type="scientific">Hydra vulgaris</name>
    <name type="common">Hydra</name>
    <name type="synonym">Hydra attenuata</name>
    <dbReference type="NCBI Taxonomy" id="6087"/>
    <lineage>
        <taxon>Eukaryota</taxon>
        <taxon>Metazoa</taxon>
        <taxon>Cnidaria</taxon>
        <taxon>Hydrozoa</taxon>
        <taxon>Hydroidolina</taxon>
        <taxon>Anthoathecata</taxon>
        <taxon>Aplanulata</taxon>
        <taxon>Hydridae</taxon>
        <taxon>Hydra</taxon>
    </lineage>
</organism>
<keyword evidence="3" id="KW-1185">Reference proteome</keyword>
<dbReference type="InterPro" id="IPR006600">
    <property type="entry name" value="HTH_CenpB_DNA-bd_dom"/>
</dbReference>
<proteinExistence type="predicted"/>
<protein>
    <submittedName>
        <fullName evidence="4">Tigger transposable element-derived protein 4-like</fullName>
    </submittedName>
</protein>
<dbReference type="PANTHER" id="PTHR19303">
    <property type="entry name" value="TRANSPOSON"/>
    <property type="match status" value="1"/>
</dbReference>
<sequence>MAQNLNGRLLRSGNFKNVDKAIYTWFVAKRSQQVPIDGTILKEKALKLAEALGELDFKASDCWFHNWKKRNGISFKIISGESAAVTNNMTASWNETTLPTLLLNYKLENIFNADEFSLFYQCLPNKTYHLSREKCFGGKNSKVRLTGIAAGSATGEKLPMFVIGKSKNPRCFKHIKQLPCTYKNQLKSWMTGDLFTEWVMKLDSFFRAQERKVAHLAVDNNEPMPKISILQAMKDLVSSWNAVSKETVINCFKKAGISKTNKSIEEADDDHSFKFLTEELNRLRELDSRAVQEDLSAKSYIGLDCDVVTTGSLATDAEIIAQILDPNFENDDNEVEDSVDEAIDVEAPPRPSDTQLEIAFETIKNASLYSSKYGNEIQSLALKLEDLMKMEKMDNLKQYQITDFFQKL</sequence>
<dbReference type="PANTHER" id="PTHR19303:SF73">
    <property type="entry name" value="PROTEIN PDC2"/>
    <property type="match status" value="1"/>
</dbReference>
<dbReference type="Gene3D" id="1.10.10.60">
    <property type="entry name" value="Homeodomain-like"/>
    <property type="match status" value="1"/>
</dbReference>